<proteinExistence type="predicted"/>
<dbReference type="Proteomes" id="UP000316603">
    <property type="component" value="Unassembled WGS sequence"/>
</dbReference>
<name>A0A561TFR8_9ACTN</name>
<sequence length="59" mass="6486">MRRSSWVKPRTITGTCSGDADSLDIAIALVMEGVYTRNLTLYGALVSLPGRVLNRFNDL</sequence>
<evidence type="ECO:0000313" key="1">
    <source>
        <dbReference type="EMBL" id="TWF85943.1"/>
    </source>
</evidence>
<dbReference type="AlphaFoldDB" id="A0A561TFR8"/>
<evidence type="ECO:0000313" key="2">
    <source>
        <dbReference type="Proteomes" id="UP000316603"/>
    </source>
</evidence>
<accession>A0A561TFR8</accession>
<comment type="caution">
    <text evidence="1">The sequence shown here is derived from an EMBL/GenBank/DDBJ whole genome shotgun (WGS) entry which is preliminary data.</text>
</comment>
<protein>
    <submittedName>
        <fullName evidence="1">Uncharacterized protein</fullName>
    </submittedName>
</protein>
<reference evidence="1 2" key="1">
    <citation type="submission" date="2019-06" db="EMBL/GenBank/DDBJ databases">
        <title>Sequencing the genomes of 1000 actinobacteria strains.</title>
        <authorList>
            <person name="Klenk H.-P."/>
        </authorList>
    </citation>
    <scope>NUCLEOTIDE SEQUENCE [LARGE SCALE GENOMIC DNA]</scope>
    <source>
        <strain evidence="1 2">DSM 41695</strain>
    </source>
</reference>
<dbReference type="EMBL" id="VIWV01000001">
    <property type="protein sequence ID" value="TWF85943.1"/>
    <property type="molecule type" value="Genomic_DNA"/>
</dbReference>
<gene>
    <name evidence="1" type="ORF">FHX78_112901</name>
</gene>
<keyword evidence="2" id="KW-1185">Reference proteome</keyword>
<organism evidence="1 2">
    <name type="scientific">Streptomyces capillispiralis</name>
    <dbReference type="NCBI Taxonomy" id="68182"/>
    <lineage>
        <taxon>Bacteria</taxon>
        <taxon>Bacillati</taxon>
        <taxon>Actinomycetota</taxon>
        <taxon>Actinomycetes</taxon>
        <taxon>Kitasatosporales</taxon>
        <taxon>Streptomycetaceae</taxon>
        <taxon>Streptomyces</taxon>
    </lineage>
</organism>